<accession>A0A1S1J4T2</accession>
<comment type="caution">
    <text evidence="1">The sequence shown here is derived from an EMBL/GenBank/DDBJ whole genome shotgun (WGS) entry which is preliminary data.</text>
</comment>
<protein>
    <submittedName>
        <fullName evidence="1">Uncharacterized protein</fullName>
    </submittedName>
</protein>
<evidence type="ECO:0000313" key="2">
    <source>
        <dbReference type="EMBL" id="OXB20108.1"/>
    </source>
</evidence>
<name>A0A1S1J4T2_9FLAO</name>
<keyword evidence="4" id="KW-1185">Reference proteome</keyword>
<dbReference type="Proteomes" id="UP000198319">
    <property type="component" value="Unassembled WGS sequence"/>
</dbReference>
<dbReference type="EMBL" id="MIKE01000025">
    <property type="protein sequence ID" value="OHT44196.1"/>
    <property type="molecule type" value="Genomic_DNA"/>
</dbReference>
<dbReference type="Proteomes" id="UP000180252">
    <property type="component" value="Unassembled WGS sequence"/>
</dbReference>
<dbReference type="AlphaFoldDB" id="A0A1S1J4T2"/>
<sequence>MSKQLLITLFIYLTILTLNQIKNLHILTLNPQIHYYSKKKQIILFKPINVTNKIDKVQIKSDKIHRKISLSDFFDLQNP</sequence>
<evidence type="ECO:0000313" key="3">
    <source>
        <dbReference type="Proteomes" id="UP000180252"/>
    </source>
</evidence>
<evidence type="ECO:0000313" key="1">
    <source>
        <dbReference type="EMBL" id="OHT44196.1"/>
    </source>
</evidence>
<gene>
    <name evidence="2" type="ORF">B0A71_08600</name>
    <name evidence="1" type="ORF">BHE19_14825</name>
</gene>
<evidence type="ECO:0000313" key="4">
    <source>
        <dbReference type="Proteomes" id="UP000198319"/>
    </source>
</evidence>
<dbReference type="STRING" id="1278819.BHE19_14825"/>
<proteinExistence type="predicted"/>
<dbReference type="EMBL" id="MUHG01000016">
    <property type="protein sequence ID" value="OXB20108.1"/>
    <property type="molecule type" value="Genomic_DNA"/>
</dbReference>
<organism evidence="1 3">
    <name type="scientific">Flavobacterium tructae</name>
    <dbReference type="NCBI Taxonomy" id="1114873"/>
    <lineage>
        <taxon>Bacteria</taxon>
        <taxon>Pseudomonadati</taxon>
        <taxon>Bacteroidota</taxon>
        <taxon>Flavobacteriia</taxon>
        <taxon>Flavobacteriales</taxon>
        <taxon>Flavobacteriaceae</taxon>
        <taxon>Flavobacterium</taxon>
    </lineage>
</organism>
<reference evidence="2 4" key="3">
    <citation type="submission" date="2016-11" db="EMBL/GenBank/DDBJ databases">
        <title>Whole genomes of Flavobacteriaceae.</title>
        <authorList>
            <person name="Stine C."/>
            <person name="Li C."/>
            <person name="Tadesse D."/>
        </authorList>
    </citation>
    <scope>NUCLEOTIDE SEQUENCE [LARGE SCALE GENOMIC DNA]</scope>
    <source>
        <strain evidence="2 4">ATCC BAA-2541</strain>
    </source>
</reference>
<reference evidence="1" key="1">
    <citation type="submission" date="2016-09" db="EMBL/GenBank/DDBJ databases">
        <authorList>
            <person name="Capua I."/>
            <person name="De Benedictis P."/>
            <person name="Joannis T."/>
            <person name="Lombin L.H."/>
            <person name="Cattoli G."/>
        </authorList>
    </citation>
    <scope>NUCLEOTIDE SEQUENCE [LARGE SCALE GENOMIC DNA]</scope>
    <source>
        <strain evidence="1">MSU</strain>
    </source>
</reference>
<reference evidence="3" key="2">
    <citation type="submission" date="2016-09" db="EMBL/GenBank/DDBJ databases">
        <authorList>
            <person name="Chen S."/>
            <person name="Walker E."/>
        </authorList>
    </citation>
    <scope>NUCLEOTIDE SEQUENCE [LARGE SCALE GENOMIC DNA]</scope>
    <source>
        <strain evidence="3">MSU</strain>
    </source>
</reference>